<dbReference type="Proteomes" id="UP000595512">
    <property type="component" value="Chromosome"/>
</dbReference>
<name>A0AB37H9R2_9BACI</name>
<protein>
    <submittedName>
        <fullName evidence="1">Uncharacterized protein</fullName>
    </submittedName>
</protein>
<gene>
    <name evidence="1" type="ORF">JGZ69_00300</name>
</gene>
<reference evidence="1 2" key="1">
    <citation type="submission" date="2020-12" db="EMBL/GenBank/DDBJ databases">
        <title>Taxonomic evaluation of the Bacillus sporothermodurans group of bacteria based on whole genome sequences.</title>
        <authorList>
            <person name="Fiedler G."/>
            <person name="Herbstmann A.-D."/>
            <person name="Doll E."/>
            <person name="Wenning M."/>
            <person name="Brinks E."/>
            <person name="Kabisch J."/>
            <person name="Breitenwieser F."/>
            <person name="Lappann M."/>
            <person name="Boehnlein C."/>
            <person name="Franz C."/>
        </authorList>
    </citation>
    <scope>NUCLEOTIDE SEQUENCE [LARGE SCALE GENOMIC DNA]</scope>
    <source>
        <strain evidence="1 2">DSM 10599</strain>
    </source>
</reference>
<dbReference type="KEGG" id="hspo:JGZ69_00300"/>
<accession>A0AB37H9R2</accession>
<dbReference type="RefSeq" id="WP_202299811.1">
    <property type="nucleotide sequence ID" value="NZ_CP066701.1"/>
</dbReference>
<sequence>MNNGTFIELEGNKYRQFVMKLLNEDRNELAQKLSGGEDIIKAYFYQPSTNEYISAELDTEKKTLSAGNNTYLIFDKYINGEVQLLHADLQSIQMFKDIENKVQGLLDENIIYDTELFKNMVHKTEFSELLYSPTYNSIQSLYKDFEATNHSIEKIDSLLKSIEEYRDIYNSKEDILNMDIITDRFERNSKVDIYYDSWLEMKGLYEKQSQFQQAALKIGVQDYLADKSNMYKNIDLQVDNIEIAKFLSNTKVEQLTNDKIIPLVFTANENNISDRIGNNMLVHADFDYMNASLKHMELYNPEIGYKNSILEEYIDVNKDRALTNIMLLVNKEMKEIYGERFELFNERDSNDTCHKLFDKLLPIVQNDTFSLYELQKIEPVTKREFEVRDFWDSKNIDMLLEYKNDKNIYFEAKIEDLLFKSRDIEKVIEKVPELVENPNDLSNRTLNRIKEGIEDTKESLYQVKLALATDTDKIKLDPDKEATTEQKIEHNRLMNVLLTTKNLENKIDELEGYVSLVENSKINEKQNQKEMEMER</sequence>
<organism evidence="1 2">
    <name type="scientific">Heyndrickxia sporothermodurans</name>
    <dbReference type="NCBI Taxonomy" id="46224"/>
    <lineage>
        <taxon>Bacteria</taxon>
        <taxon>Bacillati</taxon>
        <taxon>Bacillota</taxon>
        <taxon>Bacilli</taxon>
        <taxon>Bacillales</taxon>
        <taxon>Bacillaceae</taxon>
        <taxon>Heyndrickxia</taxon>
    </lineage>
</organism>
<dbReference type="EMBL" id="CP066701">
    <property type="protein sequence ID" value="QQX25508.1"/>
    <property type="molecule type" value="Genomic_DNA"/>
</dbReference>
<evidence type="ECO:0000313" key="1">
    <source>
        <dbReference type="EMBL" id="QQX25508.1"/>
    </source>
</evidence>
<evidence type="ECO:0000313" key="2">
    <source>
        <dbReference type="Proteomes" id="UP000595512"/>
    </source>
</evidence>
<dbReference type="AlphaFoldDB" id="A0AB37H9R2"/>
<proteinExistence type="predicted"/>